<keyword evidence="2" id="KW-1185">Reference proteome</keyword>
<dbReference type="EMBL" id="JBHUKR010000023">
    <property type="protein sequence ID" value="MFD2421874.1"/>
    <property type="molecule type" value="Genomic_DNA"/>
</dbReference>
<organism evidence="1 2">
    <name type="scientific">Amycolatopsis pigmentata</name>
    <dbReference type="NCBI Taxonomy" id="450801"/>
    <lineage>
        <taxon>Bacteria</taxon>
        <taxon>Bacillati</taxon>
        <taxon>Actinomycetota</taxon>
        <taxon>Actinomycetes</taxon>
        <taxon>Pseudonocardiales</taxon>
        <taxon>Pseudonocardiaceae</taxon>
        <taxon>Amycolatopsis</taxon>
    </lineage>
</organism>
<protein>
    <recommendedName>
        <fullName evidence="3">SnoaL-like domain-containing protein</fullName>
    </recommendedName>
</protein>
<dbReference type="InterPro" id="IPR032710">
    <property type="entry name" value="NTF2-like_dom_sf"/>
</dbReference>
<evidence type="ECO:0000313" key="1">
    <source>
        <dbReference type="EMBL" id="MFD2421874.1"/>
    </source>
</evidence>
<dbReference type="RefSeq" id="WP_378270685.1">
    <property type="nucleotide sequence ID" value="NZ_JBHUKR010000023.1"/>
</dbReference>
<evidence type="ECO:0008006" key="3">
    <source>
        <dbReference type="Google" id="ProtNLM"/>
    </source>
</evidence>
<dbReference type="SUPFAM" id="SSF54427">
    <property type="entry name" value="NTF2-like"/>
    <property type="match status" value="1"/>
</dbReference>
<dbReference type="Gene3D" id="3.10.450.50">
    <property type="match status" value="1"/>
</dbReference>
<accession>A0ABW5G6D7</accession>
<name>A0ABW5G6D7_9PSEU</name>
<dbReference type="CDD" id="cd00448">
    <property type="entry name" value="YjgF_YER057c_UK114_family"/>
    <property type="match status" value="1"/>
</dbReference>
<comment type="caution">
    <text evidence="1">The sequence shown here is derived from an EMBL/GenBank/DDBJ whole genome shotgun (WGS) entry which is preliminary data.</text>
</comment>
<reference evidence="2" key="1">
    <citation type="journal article" date="2019" name="Int. J. Syst. Evol. Microbiol.">
        <title>The Global Catalogue of Microorganisms (GCM) 10K type strain sequencing project: providing services to taxonomists for standard genome sequencing and annotation.</title>
        <authorList>
            <consortium name="The Broad Institute Genomics Platform"/>
            <consortium name="The Broad Institute Genome Sequencing Center for Infectious Disease"/>
            <person name="Wu L."/>
            <person name="Ma J."/>
        </authorList>
    </citation>
    <scope>NUCLEOTIDE SEQUENCE [LARGE SCALE GENOMIC DNA]</scope>
    <source>
        <strain evidence="2">CGMCC 4.7645</strain>
    </source>
</reference>
<evidence type="ECO:0000313" key="2">
    <source>
        <dbReference type="Proteomes" id="UP001597417"/>
    </source>
</evidence>
<sequence length="289" mass="32959">MGPIVTPSSPVLPEYADRVADSLRRSIRHADSEYVVPFSVPTVMATVSKPEELEWSDCLVWVAPRFEPDGMSLSVATSVEDVTKHYQWVGSNGKRERYDMNARLATDWWVIWDTAWTGVSPFTGKRVESQAFSLHFTDGRGINAEMTSIKLRAPEGQTHAQRNELLETYFVASREGDVDRLMSLFSPTEYAGSAVRSYFGDDRPSLVHLDSLEKLRQNYEQFYRAVTVEDVVRLNWYVRDWYFFVEAHWHLRLSDGTRGAMTTAEVMLLGSDGRIAGRMGWGKPFMARP</sequence>
<dbReference type="Proteomes" id="UP001597417">
    <property type="component" value="Unassembled WGS sequence"/>
</dbReference>
<proteinExistence type="predicted"/>
<gene>
    <name evidence="1" type="ORF">ACFSXZ_36655</name>
</gene>